<keyword evidence="1" id="KW-0812">Transmembrane</keyword>
<accession>A0A066YT16</accession>
<dbReference type="HOGENOM" id="CLU_1538073_0_0_11"/>
<sequence>MTYFELTHAVTRAGAAFGFSVAAVTAMILYFSRGRSLSVLKDRAVWLPWTMCAVTMILASAVTGGFIGQLSGTVTGAGNSAGQQIGHAAVGQDGAGAVKISTGEVLSYPGCWLVLVMIIGVGLFLYHSKGWGERLLGLSGAVTGATWGIASSVGGWAAAVGVPLVSWLAELVIG</sequence>
<keyword evidence="1" id="KW-0472">Membrane</keyword>
<evidence type="ECO:0000313" key="2">
    <source>
        <dbReference type="EMBL" id="KDN84392.1"/>
    </source>
</evidence>
<evidence type="ECO:0000256" key="1">
    <source>
        <dbReference type="SAM" id="Phobius"/>
    </source>
</evidence>
<dbReference type="Proteomes" id="UP000027178">
    <property type="component" value="Unassembled WGS sequence"/>
</dbReference>
<keyword evidence="1" id="KW-1133">Transmembrane helix</keyword>
<dbReference type="OrthoDB" id="4155979at2"/>
<feature type="transmembrane region" description="Helical" evidence="1">
    <location>
        <begin position="106"/>
        <end position="126"/>
    </location>
</feature>
<comment type="caution">
    <text evidence="2">The sequence shown here is derived from an EMBL/GenBank/DDBJ whole genome shotgun (WGS) entry which is preliminary data.</text>
</comment>
<feature type="transmembrane region" description="Helical" evidence="1">
    <location>
        <begin position="12"/>
        <end position="32"/>
    </location>
</feature>
<proteinExistence type="predicted"/>
<dbReference type="RefSeq" id="WP_035864725.1">
    <property type="nucleotide sequence ID" value="NZ_KK853997.1"/>
</dbReference>
<evidence type="ECO:0000313" key="3">
    <source>
        <dbReference type="Proteomes" id="UP000027178"/>
    </source>
</evidence>
<name>A0A066YT16_9ACTN</name>
<reference evidence="2 3" key="1">
    <citation type="submission" date="2014-05" db="EMBL/GenBank/DDBJ databases">
        <title>Draft Genome Sequence of Kitasatospora cheerisanensis KCTC 2395.</title>
        <authorList>
            <person name="Nam D.H."/>
        </authorList>
    </citation>
    <scope>NUCLEOTIDE SEQUENCE [LARGE SCALE GENOMIC DNA]</scope>
    <source>
        <strain evidence="2 3">KCTC 2395</strain>
    </source>
</reference>
<protein>
    <submittedName>
        <fullName evidence="2">Uncharacterized protein</fullName>
    </submittedName>
</protein>
<dbReference type="AlphaFoldDB" id="A0A066YT16"/>
<dbReference type="PATRIC" id="fig|1348663.4.peg.4034"/>
<gene>
    <name evidence="2" type="ORF">KCH_41830</name>
</gene>
<organism evidence="2 3">
    <name type="scientific">Kitasatospora cheerisanensis KCTC 2395</name>
    <dbReference type="NCBI Taxonomy" id="1348663"/>
    <lineage>
        <taxon>Bacteria</taxon>
        <taxon>Bacillati</taxon>
        <taxon>Actinomycetota</taxon>
        <taxon>Actinomycetes</taxon>
        <taxon>Kitasatosporales</taxon>
        <taxon>Streptomycetaceae</taxon>
        <taxon>Kitasatospora</taxon>
    </lineage>
</organism>
<keyword evidence="3" id="KW-1185">Reference proteome</keyword>
<dbReference type="EMBL" id="JNBY01000093">
    <property type="protein sequence ID" value="KDN84392.1"/>
    <property type="molecule type" value="Genomic_DNA"/>
</dbReference>
<feature type="transmembrane region" description="Helical" evidence="1">
    <location>
        <begin position="44"/>
        <end position="67"/>
    </location>
</feature>